<dbReference type="Pfam" id="PF00730">
    <property type="entry name" value="HhH-GPD"/>
    <property type="match status" value="1"/>
</dbReference>
<keyword evidence="5" id="KW-0378">Hydrolase</keyword>
<dbReference type="InterPro" id="IPR011257">
    <property type="entry name" value="DNA_glycosylase"/>
</dbReference>
<keyword evidence="9" id="KW-0511">Multifunctional enzyme</keyword>
<dbReference type="SMART" id="SM00478">
    <property type="entry name" value="ENDO3c"/>
    <property type="match status" value="1"/>
</dbReference>
<dbReference type="GO" id="GO:0006285">
    <property type="term" value="P:base-excision repair, AP site formation"/>
    <property type="evidence" value="ECO:0007669"/>
    <property type="project" value="UniProtKB-ARBA"/>
</dbReference>
<evidence type="ECO:0000256" key="6">
    <source>
        <dbReference type="ARBA" id="ARBA00023204"/>
    </source>
</evidence>
<evidence type="ECO:0000256" key="11">
    <source>
        <dbReference type="ARBA" id="ARBA00044632"/>
    </source>
</evidence>
<evidence type="ECO:0000256" key="5">
    <source>
        <dbReference type="ARBA" id="ARBA00022801"/>
    </source>
</evidence>
<reference evidence="14" key="2">
    <citation type="journal article" date="2023" name="IMA Fungus">
        <title>Comparative genomic study of the Penicillium genus elucidates a diverse pangenome and 15 lateral gene transfer events.</title>
        <authorList>
            <person name="Petersen C."/>
            <person name="Sorensen T."/>
            <person name="Nielsen M.R."/>
            <person name="Sondergaard T.E."/>
            <person name="Sorensen J.L."/>
            <person name="Fitzpatrick D.A."/>
            <person name="Frisvad J.C."/>
            <person name="Nielsen K.L."/>
        </authorList>
    </citation>
    <scope>NUCLEOTIDE SEQUENCE</scope>
    <source>
        <strain evidence="14">IBT 19713</strain>
    </source>
</reference>
<feature type="domain" description="HhH-GPD" evidence="13">
    <location>
        <begin position="140"/>
        <end position="335"/>
    </location>
</feature>
<evidence type="ECO:0000256" key="2">
    <source>
        <dbReference type="ARBA" id="ARBA00010679"/>
    </source>
</evidence>
<dbReference type="GO" id="GO:0034039">
    <property type="term" value="F:8-oxo-7,8-dihydroguanine DNA N-glycosylase activity"/>
    <property type="evidence" value="ECO:0007669"/>
    <property type="project" value="TreeGrafter"/>
</dbReference>
<dbReference type="Pfam" id="PF07934">
    <property type="entry name" value="OGG_N"/>
    <property type="match status" value="1"/>
</dbReference>
<dbReference type="SUPFAM" id="SSF55945">
    <property type="entry name" value="TATA-box binding protein-like"/>
    <property type="match status" value="1"/>
</dbReference>
<dbReference type="PANTHER" id="PTHR10242">
    <property type="entry name" value="8-OXOGUANINE DNA GLYCOSYLASE"/>
    <property type="match status" value="1"/>
</dbReference>
<dbReference type="CDD" id="cd00056">
    <property type="entry name" value="ENDO3c"/>
    <property type="match status" value="1"/>
</dbReference>
<dbReference type="Proteomes" id="UP001150941">
    <property type="component" value="Unassembled WGS sequence"/>
</dbReference>
<evidence type="ECO:0000256" key="12">
    <source>
        <dbReference type="SAM" id="MobiDB-lite"/>
    </source>
</evidence>
<protein>
    <recommendedName>
        <fullName evidence="3">DNA-(apurinic or apyrimidinic site) lyase</fullName>
        <ecNumber evidence="3">4.2.99.18</ecNumber>
    </recommendedName>
</protein>
<evidence type="ECO:0000259" key="13">
    <source>
        <dbReference type="SMART" id="SM00478"/>
    </source>
</evidence>
<evidence type="ECO:0000313" key="15">
    <source>
        <dbReference type="Proteomes" id="UP001150941"/>
    </source>
</evidence>
<evidence type="ECO:0000256" key="10">
    <source>
        <dbReference type="ARBA" id="ARBA00023295"/>
    </source>
</evidence>
<dbReference type="FunFam" id="1.10.1670.10:FF:000005">
    <property type="entry name" value="N-glycosylase/DNA lyase OGG1"/>
    <property type="match status" value="1"/>
</dbReference>
<dbReference type="Gene3D" id="3.30.310.40">
    <property type="match status" value="1"/>
</dbReference>
<reference evidence="14" key="1">
    <citation type="submission" date="2022-11" db="EMBL/GenBank/DDBJ databases">
        <authorList>
            <person name="Petersen C."/>
        </authorList>
    </citation>
    <scope>NUCLEOTIDE SEQUENCE</scope>
    <source>
        <strain evidence="14">IBT 19713</strain>
    </source>
</reference>
<accession>A0A9W9P8X1</accession>
<keyword evidence="15" id="KW-1185">Reference proteome</keyword>
<dbReference type="GO" id="GO:0006289">
    <property type="term" value="P:nucleotide-excision repair"/>
    <property type="evidence" value="ECO:0007669"/>
    <property type="project" value="InterPro"/>
</dbReference>
<name>A0A9W9P8X1_9EURO</name>
<dbReference type="Gene3D" id="1.10.1670.10">
    <property type="entry name" value="Helix-hairpin-Helix base-excision DNA repair enzymes (C-terminal)"/>
    <property type="match status" value="1"/>
</dbReference>
<dbReference type="SUPFAM" id="SSF48150">
    <property type="entry name" value="DNA-glycosylase"/>
    <property type="match status" value="1"/>
</dbReference>
<dbReference type="Gene3D" id="1.10.340.30">
    <property type="entry name" value="Hypothetical protein, domain 2"/>
    <property type="match status" value="1"/>
</dbReference>
<gene>
    <name evidence="14" type="ORF">N7468_003357</name>
</gene>
<dbReference type="GO" id="GO:0005634">
    <property type="term" value="C:nucleus"/>
    <property type="evidence" value="ECO:0007669"/>
    <property type="project" value="UniProtKB-SubCell"/>
</dbReference>
<dbReference type="GeneID" id="83199957"/>
<dbReference type="InterPro" id="IPR012904">
    <property type="entry name" value="OGG_N"/>
</dbReference>
<keyword evidence="4" id="KW-0227">DNA damage</keyword>
<dbReference type="GO" id="GO:0003684">
    <property type="term" value="F:damaged DNA binding"/>
    <property type="evidence" value="ECO:0007669"/>
    <property type="project" value="InterPro"/>
</dbReference>
<dbReference type="AlphaFoldDB" id="A0A9W9P8X1"/>
<comment type="similarity">
    <text evidence="2">Belongs to the type-1 OGG1 family.</text>
</comment>
<keyword evidence="7" id="KW-0456">Lyase</keyword>
<feature type="compositionally biased region" description="Basic residues" evidence="12">
    <location>
        <begin position="423"/>
        <end position="432"/>
    </location>
</feature>
<proteinExistence type="inferred from homology"/>
<evidence type="ECO:0000256" key="9">
    <source>
        <dbReference type="ARBA" id="ARBA00023268"/>
    </source>
</evidence>
<evidence type="ECO:0000256" key="3">
    <source>
        <dbReference type="ARBA" id="ARBA00012720"/>
    </source>
</evidence>
<dbReference type="InterPro" id="IPR023170">
    <property type="entry name" value="HhH_base_excis_C"/>
</dbReference>
<evidence type="ECO:0000256" key="1">
    <source>
        <dbReference type="ARBA" id="ARBA00004123"/>
    </source>
</evidence>
<keyword evidence="6" id="KW-0234">DNA repair</keyword>
<keyword evidence="10" id="KW-0326">Glycosidase</keyword>
<feature type="region of interest" description="Disordered" evidence="12">
    <location>
        <begin position="383"/>
        <end position="432"/>
    </location>
</feature>
<dbReference type="EMBL" id="JAPQKS010000003">
    <property type="protein sequence ID" value="KAJ5238738.1"/>
    <property type="molecule type" value="Genomic_DNA"/>
</dbReference>
<comment type="caution">
    <text evidence="14">The sequence shown here is derived from an EMBL/GenBank/DDBJ whole genome shotgun (WGS) entry which is preliminary data.</text>
</comment>
<dbReference type="EC" id="4.2.99.18" evidence="3"/>
<dbReference type="InterPro" id="IPR003265">
    <property type="entry name" value="HhH-GPD_domain"/>
</dbReference>
<evidence type="ECO:0000313" key="14">
    <source>
        <dbReference type="EMBL" id="KAJ5238738.1"/>
    </source>
</evidence>
<evidence type="ECO:0000256" key="8">
    <source>
        <dbReference type="ARBA" id="ARBA00023242"/>
    </source>
</evidence>
<comment type="catalytic activity">
    <reaction evidence="11">
        <text>2'-deoxyribonucleotide-(2'-deoxyribose 5'-phosphate)-2'-deoxyribonucleotide-DNA = a 3'-end 2'-deoxyribonucleotide-(2,3-dehydro-2,3-deoxyribose 5'-phosphate)-DNA + a 5'-end 5'-phospho-2'-deoxyribonucleoside-DNA + H(+)</text>
        <dbReference type="Rhea" id="RHEA:66592"/>
        <dbReference type="Rhea" id="RHEA-COMP:13180"/>
        <dbReference type="Rhea" id="RHEA-COMP:16897"/>
        <dbReference type="Rhea" id="RHEA-COMP:17067"/>
        <dbReference type="ChEBI" id="CHEBI:15378"/>
        <dbReference type="ChEBI" id="CHEBI:136412"/>
        <dbReference type="ChEBI" id="CHEBI:157695"/>
        <dbReference type="ChEBI" id="CHEBI:167181"/>
        <dbReference type="EC" id="4.2.99.18"/>
    </reaction>
</comment>
<evidence type="ECO:0000256" key="7">
    <source>
        <dbReference type="ARBA" id="ARBA00023239"/>
    </source>
</evidence>
<dbReference type="OrthoDB" id="238681at2759"/>
<sequence>MALSEWRKLPLSLSELCINTTLRCGQSFRWHNIPEQEEWRCVLYGHLLSLKQDSNYLYYRTTKSSSSASTTALSGVELGVGRDDQLLRIVKHYFHLSSNLADLYAQWSSHDPNFKKKASQFTGIRILRQDPWEALVSFICSSNNNIARISQMVEKLCVNYGPFVANVDGRAYHDFPSPEALAVQGVESKLRTLGFGYRARYIYQTAVMVSQEREKGWLESLCNPEAPAFGGEPKAGAEMRPEGREGYREAHEQLLELQGVGPKVSDCVCLMGLGWGESVPVDTHVWQIAQRDYRFGKGSHKSLTKATYDAVGNHFRKLWGQEAGWAHSVLFTADLRSFADRLAATKKVNVAVKEEDSSTVKIETEVTSAVTLIAPKDEEAVKVKATDIASKPTPKAKAPRGKKRGASPDELVHKSQTTETRRVSKRTRRSGP</sequence>
<comment type="subcellular location">
    <subcellularLocation>
        <location evidence="1">Nucleus</location>
    </subcellularLocation>
</comment>
<organism evidence="14 15">
    <name type="scientific">Penicillium chermesinum</name>
    <dbReference type="NCBI Taxonomy" id="63820"/>
    <lineage>
        <taxon>Eukaryota</taxon>
        <taxon>Fungi</taxon>
        <taxon>Dikarya</taxon>
        <taxon>Ascomycota</taxon>
        <taxon>Pezizomycotina</taxon>
        <taxon>Eurotiomycetes</taxon>
        <taxon>Eurotiomycetidae</taxon>
        <taxon>Eurotiales</taxon>
        <taxon>Aspergillaceae</taxon>
        <taxon>Penicillium</taxon>
    </lineage>
</organism>
<keyword evidence="8" id="KW-0539">Nucleus</keyword>
<dbReference type="GO" id="GO:0140078">
    <property type="term" value="F:class I DNA-(apurinic or apyrimidinic site) endonuclease activity"/>
    <property type="evidence" value="ECO:0007669"/>
    <property type="project" value="UniProtKB-EC"/>
</dbReference>
<dbReference type="InterPro" id="IPR052054">
    <property type="entry name" value="Oxidative_DNA_repair_enzyme"/>
</dbReference>
<dbReference type="PANTHER" id="PTHR10242:SF2">
    <property type="entry name" value="N-GLYCOSYLASE_DNA LYASE"/>
    <property type="match status" value="1"/>
</dbReference>
<evidence type="ECO:0000256" key="4">
    <source>
        <dbReference type="ARBA" id="ARBA00022763"/>
    </source>
</evidence>
<dbReference type="RefSeq" id="XP_058331657.1">
    <property type="nucleotide sequence ID" value="XM_058472654.1"/>
</dbReference>